<protein>
    <submittedName>
        <fullName evidence="1">Uncharacterized protein</fullName>
    </submittedName>
</protein>
<dbReference type="AlphaFoldDB" id="A0A517NI39"/>
<name>A0A517NI39_9BACT</name>
<evidence type="ECO:0000313" key="1">
    <source>
        <dbReference type="EMBL" id="QDT06801.1"/>
    </source>
</evidence>
<dbReference type="KEGG" id="rlc:K227x_52170"/>
<keyword evidence="2" id="KW-1185">Reference proteome</keyword>
<dbReference type="OrthoDB" id="279935at2"/>
<reference evidence="1 2" key="1">
    <citation type="submission" date="2019-02" db="EMBL/GenBank/DDBJ databases">
        <title>Deep-cultivation of Planctomycetes and their phenomic and genomic characterization uncovers novel biology.</title>
        <authorList>
            <person name="Wiegand S."/>
            <person name="Jogler M."/>
            <person name="Boedeker C."/>
            <person name="Pinto D."/>
            <person name="Vollmers J."/>
            <person name="Rivas-Marin E."/>
            <person name="Kohn T."/>
            <person name="Peeters S.H."/>
            <person name="Heuer A."/>
            <person name="Rast P."/>
            <person name="Oberbeckmann S."/>
            <person name="Bunk B."/>
            <person name="Jeske O."/>
            <person name="Meyerdierks A."/>
            <person name="Storesund J.E."/>
            <person name="Kallscheuer N."/>
            <person name="Luecker S."/>
            <person name="Lage O.M."/>
            <person name="Pohl T."/>
            <person name="Merkel B.J."/>
            <person name="Hornburger P."/>
            <person name="Mueller R.-W."/>
            <person name="Bruemmer F."/>
            <person name="Labrenz M."/>
            <person name="Spormann A.M."/>
            <person name="Op den Camp H."/>
            <person name="Overmann J."/>
            <person name="Amann R."/>
            <person name="Jetten M.S.M."/>
            <person name="Mascher T."/>
            <person name="Medema M.H."/>
            <person name="Devos D.P."/>
            <person name="Kaster A.-K."/>
            <person name="Ovreas L."/>
            <person name="Rohde M."/>
            <person name="Galperin M.Y."/>
            <person name="Jogler C."/>
        </authorList>
    </citation>
    <scope>NUCLEOTIDE SEQUENCE [LARGE SCALE GENOMIC DNA]</scope>
    <source>
        <strain evidence="1 2">K22_7</strain>
    </source>
</reference>
<evidence type="ECO:0000313" key="2">
    <source>
        <dbReference type="Proteomes" id="UP000318538"/>
    </source>
</evidence>
<proteinExistence type="predicted"/>
<sequence length="104" mass="11550">MSKFYAQSGSRSIVITAENAREAATQLVDHVLGDHVWIYGDDSLSQSDRRAHLAMETLLTLDHQVSVSLRGAGRDDAGNFDIAELVNDWHRLMTSVSRMYGQSV</sequence>
<accession>A0A517NI39</accession>
<dbReference type="EMBL" id="CP036525">
    <property type="protein sequence ID" value="QDT06801.1"/>
    <property type="molecule type" value="Genomic_DNA"/>
</dbReference>
<organism evidence="1 2">
    <name type="scientific">Rubripirellula lacrimiformis</name>
    <dbReference type="NCBI Taxonomy" id="1930273"/>
    <lineage>
        <taxon>Bacteria</taxon>
        <taxon>Pseudomonadati</taxon>
        <taxon>Planctomycetota</taxon>
        <taxon>Planctomycetia</taxon>
        <taxon>Pirellulales</taxon>
        <taxon>Pirellulaceae</taxon>
        <taxon>Rubripirellula</taxon>
    </lineage>
</organism>
<dbReference type="RefSeq" id="WP_145173929.1">
    <property type="nucleotide sequence ID" value="NZ_CP036525.1"/>
</dbReference>
<gene>
    <name evidence="1" type="ORF">K227x_52170</name>
</gene>
<dbReference type="Proteomes" id="UP000318538">
    <property type="component" value="Chromosome"/>
</dbReference>